<dbReference type="OrthoDB" id="1523883at2759"/>
<feature type="non-terminal residue" evidence="1">
    <location>
        <position position="73"/>
    </location>
</feature>
<keyword evidence="2" id="KW-1185">Reference proteome</keyword>
<dbReference type="Proteomes" id="UP000652761">
    <property type="component" value="Unassembled WGS sequence"/>
</dbReference>
<proteinExistence type="predicted"/>
<dbReference type="AlphaFoldDB" id="A0A843VTR7"/>
<gene>
    <name evidence="1" type="ORF">Taro_030328</name>
</gene>
<comment type="caution">
    <text evidence="1">The sequence shown here is derived from an EMBL/GenBank/DDBJ whole genome shotgun (WGS) entry which is preliminary data.</text>
</comment>
<name>A0A843VTR7_COLES</name>
<dbReference type="EMBL" id="NMUH01002076">
    <property type="protein sequence ID" value="MQL97627.1"/>
    <property type="molecule type" value="Genomic_DNA"/>
</dbReference>
<evidence type="ECO:0000313" key="2">
    <source>
        <dbReference type="Proteomes" id="UP000652761"/>
    </source>
</evidence>
<protein>
    <submittedName>
        <fullName evidence="1">Uncharacterized protein</fullName>
    </submittedName>
</protein>
<evidence type="ECO:0000313" key="1">
    <source>
        <dbReference type="EMBL" id="MQL97627.1"/>
    </source>
</evidence>
<sequence length="73" mass="8145">IVIWALGPNAFSLAENIVGVVKEVCQKMTKPVPEFLVLLNEAKRQLFSAANFPRRQECSILKGAQMNIELDDT</sequence>
<organism evidence="1 2">
    <name type="scientific">Colocasia esculenta</name>
    <name type="common">Wild taro</name>
    <name type="synonym">Arum esculentum</name>
    <dbReference type="NCBI Taxonomy" id="4460"/>
    <lineage>
        <taxon>Eukaryota</taxon>
        <taxon>Viridiplantae</taxon>
        <taxon>Streptophyta</taxon>
        <taxon>Embryophyta</taxon>
        <taxon>Tracheophyta</taxon>
        <taxon>Spermatophyta</taxon>
        <taxon>Magnoliopsida</taxon>
        <taxon>Liliopsida</taxon>
        <taxon>Araceae</taxon>
        <taxon>Aroideae</taxon>
        <taxon>Colocasieae</taxon>
        <taxon>Colocasia</taxon>
    </lineage>
</organism>
<reference evidence="1" key="1">
    <citation type="submission" date="2017-07" db="EMBL/GenBank/DDBJ databases">
        <title>Taro Niue Genome Assembly and Annotation.</title>
        <authorList>
            <person name="Atibalentja N."/>
            <person name="Keating K."/>
            <person name="Fields C.J."/>
        </authorList>
    </citation>
    <scope>NUCLEOTIDE SEQUENCE</scope>
    <source>
        <strain evidence="1">Niue_2</strain>
        <tissue evidence="1">Leaf</tissue>
    </source>
</reference>
<accession>A0A843VTR7</accession>